<dbReference type="PANTHER" id="PTHR43675">
    <property type="entry name" value="ARSENITE METHYLTRANSFERASE"/>
    <property type="match status" value="1"/>
</dbReference>
<evidence type="ECO:0000256" key="2">
    <source>
        <dbReference type="ARBA" id="ARBA00022691"/>
    </source>
</evidence>
<feature type="transmembrane region" description="Helical" evidence="9">
    <location>
        <begin position="322"/>
        <end position="340"/>
    </location>
</feature>
<dbReference type="EMBL" id="NTFI01000005">
    <property type="protein sequence ID" value="PHQ24384.1"/>
    <property type="molecule type" value="Genomic_DNA"/>
</dbReference>
<evidence type="ECO:0000313" key="12">
    <source>
        <dbReference type="Proteomes" id="UP000229044"/>
    </source>
</evidence>
<organism evidence="11 12">
    <name type="scientific">Marinobacter guineae</name>
    <dbReference type="NCBI Taxonomy" id="432303"/>
    <lineage>
        <taxon>Bacteria</taxon>
        <taxon>Pseudomonadati</taxon>
        <taxon>Pseudomonadota</taxon>
        <taxon>Gammaproteobacteria</taxon>
        <taxon>Pseudomonadales</taxon>
        <taxon>Marinobacteraceae</taxon>
        <taxon>Marinobacter</taxon>
    </lineage>
</organism>
<dbReference type="Pfam" id="PF13847">
    <property type="entry name" value="Methyltransf_31"/>
    <property type="match status" value="1"/>
</dbReference>
<dbReference type="GO" id="GO:0015097">
    <property type="term" value="F:mercury ion transmembrane transporter activity"/>
    <property type="evidence" value="ECO:0007669"/>
    <property type="project" value="InterPro"/>
</dbReference>
<accession>A0A2G1VCD2</accession>
<keyword evidence="12" id="KW-1185">Reference proteome</keyword>
<dbReference type="OrthoDB" id="9772751at2"/>
<keyword evidence="9" id="KW-1133">Transmembrane helix</keyword>
<evidence type="ECO:0000256" key="3">
    <source>
        <dbReference type="ARBA" id="ARBA00034487"/>
    </source>
</evidence>
<evidence type="ECO:0000256" key="9">
    <source>
        <dbReference type="SAM" id="Phobius"/>
    </source>
</evidence>
<evidence type="ECO:0000313" key="11">
    <source>
        <dbReference type="EMBL" id="PHQ24384.1"/>
    </source>
</evidence>
<dbReference type="GO" id="GO:0032259">
    <property type="term" value="P:methylation"/>
    <property type="evidence" value="ECO:0007669"/>
    <property type="project" value="UniProtKB-KW"/>
</dbReference>
<gene>
    <name evidence="11" type="ORF">CLH62_15875</name>
</gene>
<dbReference type="InterPro" id="IPR026669">
    <property type="entry name" value="Arsenite_MeTrfase-like"/>
</dbReference>
<comment type="catalytic activity">
    <reaction evidence="8">
        <text>arsenic triglutathione + 3 [thioredoxin]-dithiol + 3 S-adenosyl-L-methionine = trimethylarsine + 3 [thioredoxin]-disulfide + 3 glutathione + 3 S-adenosyl-L-homocysteine + 3 H(+)</text>
        <dbReference type="Rhea" id="RHEA:69432"/>
        <dbReference type="Rhea" id="RHEA-COMP:10698"/>
        <dbReference type="Rhea" id="RHEA-COMP:10700"/>
        <dbReference type="ChEBI" id="CHEBI:15378"/>
        <dbReference type="ChEBI" id="CHEBI:27130"/>
        <dbReference type="ChEBI" id="CHEBI:29950"/>
        <dbReference type="ChEBI" id="CHEBI:50058"/>
        <dbReference type="ChEBI" id="CHEBI:57856"/>
        <dbReference type="ChEBI" id="CHEBI:57925"/>
        <dbReference type="ChEBI" id="CHEBI:59789"/>
        <dbReference type="ChEBI" id="CHEBI:183640"/>
        <dbReference type="EC" id="2.1.1.137"/>
    </reaction>
</comment>
<dbReference type="Gene3D" id="3.40.50.150">
    <property type="entry name" value="Vaccinia Virus protein VP39"/>
    <property type="match status" value="1"/>
</dbReference>
<dbReference type="CDD" id="cd02440">
    <property type="entry name" value="AdoMet_MTases"/>
    <property type="match status" value="1"/>
</dbReference>
<feature type="transmembrane region" description="Helical" evidence="9">
    <location>
        <begin position="371"/>
        <end position="390"/>
    </location>
</feature>
<name>A0A2G1VCD2_9GAMM</name>
<dbReference type="RefSeq" id="WP_099619160.1">
    <property type="nucleotide sequence ID" value="NZ_KZ319341.1"/>
</dbReference>
<comment type="catalytic activity">
    <reaction evidence="7">
        <text>arsenic triglutathione + 2 [thioredoxin]-dithiol + 2 S-adenosyl-L-methionine + H2O = dimethylarsinous acid + 2 [thioredoxin]-disulfide + 3 glutathione + 2 S-adenosyl-L-homocysteine + 2 H(+)</text>
        <dbReference type="Rhea" id="RHEA:69464"/>
        <dbReference type="Rhea" id="RHEA-COMP:10698"/>
        <dbReference type="Rhea" id="RHEA-COMP:10700"/>
        <dbReference type="ChEBI" id="CHEBI:15377"/>
        <dbReference type="ChEBI" id="CHEBI:15378"/>
        <dbReference type="ChEBI" id="CHEBI:23808"/>
        <dbReference type="ChEBI" id="CHEBI:29950"/>
        <dbReference type="ChEBI" id="CHEBI:50058"/>
        <dbReference type="ChEBI" id="CHEBI:57856"/>
        <dbReference type="ChEBI" id="CHEBI:57925"/>
        <dbReference type="ChEBI" id="CHEBI:59789"/>
        <dbReference type="ChEBI" id="CHEBI:183640"/>
        <dbReference type="EC" id="2.1.1.137"/>
    </reaction>
</comment>
<dbReference type="GO" id="GO:0030791">
    <property type="term" value="F:arsenite methyltransferase activity"/>
    <property type="evidence" value="ECO:0007669"/>
    <property type="project" value="UniProtKB-EC"/>
</dbReference>
<reference evidence="11 12" key="1">
    <citation type="submission" date="2017-09" db="EMBL/GenBank/DDBJ databases">
        <title>The draft genome sequences of Marinobacter guineae M3B.</title>
        <authorList>
            <person name="Cao J."/>
        </authorList>
    </citation>
    <scope>NUCLEOTIDE SEQUENCE [LARGE SCALE GENOMIC DNA]</scope>
    <source>
        <strain evidence="11 12">M3B</strain>
    </source>
</reference>
<feature type="transmembrane region" description="Helical" evidence="9">
    <location>
        <begin position="347"/>
        <end position="365"/>
    </location>
</feature>
<evidence type="ECO:0000256" key="4">
    <source>
        <dbReference type="ARBA" id="ARBA00034521"/>
    </source>
</evidence>
<dbReference type="Pfam" id="PF03203">
    <property type="entry name" value="MerC"/>
    <property type="match status" value="1"/>
</dbReference>
<dbReference type="InterPro" id="IPR004891">
    <property type="entry name" value="Mercury-R_MerC"/>
</dbReference>
<comment type="similarity">
    <text evidence="3">Belongs to the methyltransferase superfamily. Arsenite methyltransferase family.</text>
</comment>
<dbReference type="Proteomes" id="UP000229044">
    <property type="component" value="Unassembled WGS sequence"/>
</dbReference>
<dbReference type="InterPro" id="IPR025714">
    <property type="entry name" value="Methyltranfer_dom"/>
</dbReference>
<evidence type="ECO:0000256" key="5">
    <source>
        <dbReference type="ARBA" id="ARBA00034545"/>
    </source>
</evidence>
<evidence type="ECO:0000256" key="6">
    <source>
        <dbReference type="ARBA" id="ARBA00047941"/>
    </source>
</evidence>
<feature type="transmembrane region" description="Helical" evidence="9">
    <location>
        <begin position="285"/>
        <end position="310"/>
    </location>
</feature>
<keyword evidence="9" id="KW-0812">Transmembrane</keyword>
<evidence type="ECO:0000256" key="1">
    <source>
        <dbReference type="ARBA" id="ARBA00022679"/>
    </source>
</evidence>
<keyword evidence="9" id="KW-0472">Membrane</keyword>
<keyword evidence="1 11" id="KW-0808">Transferase</keyword>
<proteinExistence type="inferred from homology"/>
<sequence length="402" mass="42938">MVAILGYSKEQIREAVQEMYTSVARAPESPFHFPVGAGACLKLGYPGDQIKELPEDTLASFAGVGWPFRGQALRPGDITLDLGAGAGNDSLIASRIVGPNGHVIALDVTAAMSQKLQHVVSNAPGISVIQATAESIPIASKTLDSITSNGAINLVPSKRQAIGEMFRVLRPGGRLQLADVVIRRPVSVDCESDPRLWVECVVGATVEEDLLAMLGDAGFDDVRVLKRHDYFSLSPSSQTREIARSFGAHSVEVSARRGPRNPGKVQKFLRRSNPMRWIRHLHRRGFSGVAALGLAIISCYGVLAITGLLALAGVRLTLSPDLWALAIAVTTLLAGGMVAAGFLQHRYPVPVLLAAVGVATVQYALFIEYHILTEMLGFALLGAGAVLDLLRRRTSEARTLGL</sequence>
<dbReference type="GO" id="GO:0016020">
    <property type="term" value="C:membrane"/>
    <property type="evidence" value="ECO:0007669"/>
    <property type="project" value="InterPro"/>
</dbReference>
<comment type="caution">
    <text evidence="11">The sequence shown here is derived from an EMBL/GenBank/DDBJ whole genome shotgun (WGS) entry which is preliminary data.</text>
</comment>
<keyword evidence="2" id="KW-0949">S-adenosyl-L-methionine</keyword>
<dbReference type="AlphaFoldDB" id="A0A2G1VCD2"/>
<protein>
    <recommendedName>
        <fullName evidence="5">Arsenite methyltransferase</fullName>
        <ecNumber evidence="4">2.1.1.137</ecNumber>
    </recommendedName>
</protein>
<dbReference type="SUPFAM" id="SSF53335">
    <property type="entry name" value="S-adenosyl-L-methionine-dependent methyltransferases"/>
    <property type="match status" value="1"/>
</dbReference>
<comment type="catalytic activity">
    <reaction evidence="6">
        <text>arsenic triglutathione + [thioredoxin]-dithiol + S-adenosyl-L-methionine + 2 H2O = methylarsonous acid + [thioredoxin]-disulfide + 3 glutathione + S-adenosyl-L-homocysteine + H(+)</text>
        <dbReference type="Rhea" id="RHEA:69460"/>
        <dbReference type="Rhea" id="RHEA-COMP:10698"/>
        <dbReference type="Rhea" id="RHEA-COMP:10700"/>
        <dbReference type="ChEBI" id="CHEBI:15377"/>
        <dbReference type="ChEBI" id="CHEBI:15378"/>
        <dbReference type="ChEBI" id="CHEBI:17826"/>
        <dbReference type="ChEBI" id="CHEBI:29950"/>
        <dbReference type="ChEBI" id="CHEBI:50058"/>
        <dbReference type="ChEBI" id="CHEBI:57856"/>
        <dbReference type="ChEBI" id="CHEBI:57925"/>
        <dbReference type="ChEBI" id="CHEBI:59789"/>
        <dbReference type="ChEBI" id="CHEBI:183640"/>
        <dbReference type="EC" id="2.1.1.137"/>
    </reaction>
</comment>
<dbReference type="PANTHER" id="PTHR43675:SF8">
    <property type="entry name" value="ARSENITE METHYLTRANSFERASE"/>
    <property type="match status" value="1"/>
</dbReference>
<dbReference type="EC" id="2.1.1.137" evidence="4"/>
<feature type="domain" description="Methyltransferase" evidence="10">
    <location>
        <begin position="76"/>
        <end position="217"/>
    </location>
</feature>
<evidence type="ECO:0000256" key="8">
    <source>
        <dbReference type="ARBA" id="ARBA00048428"/>
    </source>
</evidence>
<dbReference type="InterPro" id="IPR029063">
    <property type="entry name" value="SAM-dependent_MTases_sf"/>
</dbReference>
<keyword evidence="11" id="KW-0489">Methyltransferase</keyword>
<evidence type="ECO:0000259" key="10">
    <source>
        <dbReference type="Pfam" id="PF13847"/>
    </source>
</evidence>
<evidence type="ECO:0000256" key="7">
    <source>
        <dbReference type="ARBA" id="ARBA00047943"/>
    </source>
</evidence>